<dbReference type="InterPro" id="IPR003593">
    <property type="entry name" value="AAA+_ATPase"/>
</dbReference>
<dbReference type="PANTHER" id="PTHR24220:SF685">
    <property type="entry name" value="ABC TRANSPORTER RELATED"/>
    <property type="match status" value="1"/>
</dbReference>
<proteinExistence type="predicted"/>
<evidence type="ECO:0000256" key="2">
    <source>
        <dbReference type="ARBA" id="ARBA00022840"/>
    </source>
</evidence>
<dbReference type="EMBL" id="CP063213">
    <property type="protein sequence ID" value="QOR46176.1"/>
    <property type="molecule type" value="Genomic_DNA"/>
</dbReference>
<gene>
    <name evidence="3" type="ORF">INS88_02900</name>
</gene>
<dbReference type="Gene3D" id="3.40.50.300">
    <property type="entry name" value="P-loop containing nucleotide triphosphate hydrolases"/>
    <property type="match status" value="1"/>
</dbReference>
<dbReference type="SMART" id="SM00382">
    <property type="entry name" value="AAA"/>
    <property type="match status" value="1"/>
</dbReference>
<dbReference type="GO" id="GO:0022857">
    <property type="term" value="F:transmembrane transporter activity"/>
    <property type="evidence" value="ECO:0007669"/>
    <property type="project" value="TreeGrafter"/>
</dbReference>
<sequence>MSLINLENVRLLAGVGRNRRFVLEDVSLRVAEGSITTILGSTGSGKSALMAVISGLSDPESGLIEIDGLDISHASRQQKEALLSRTVGVLFPRNNLLPSLTLGENLDLPAALNGTAVSPADRKRVSELFGIASLLDLYPDAVTGLERQRCALAGLVLSGRKVLLCDEPGANLNQREGSTFFALLRMCTKELGFTVVTFTTNAIAAVSSDHVYLLSDSRIVGELRSPTLDAVLGTLQALYGEDV</sequence>
<dbReference type="Proteomes" id="UP000595053">
    <property type="component" value="Chromosome"/>
</dbReference>
<dbReference type="SUPFAM" id="SSF52540">
    <property type="entry name" value="P-loop containing nucleoside triphosphate hydrolases"/>
    <property type="match status" value="1"/>
</dbReference>
<evidence type="ECO:0000256" key="1">
    <source>
        <dbReference type="ARBA" id="ARBA00022741"/>
    </source>
</evidence>
<dbReference type="GO" id="GO:0016887">
    <property type="term" value="F:ATP hydrolysis activity"/>
    <property type="evidence" value="ECO:0007669"/>
    <property type="project" value="InterPro"/>
</dbReference>
<dbReference type="RefSeq" id="WP_193326125.1">
    <property type="nucleotide sequence ID" value="NZ_CP053291.1"/>
</dbReference>
<reference evidence="3 4" key="1">
    <citation type="submission" date="2020-10" db="EMBL/GenBank/DDBJ databases">
        <title>Trueperella pecoris sp. nov. isolated from bovine and porcine specimens.</title>
        <authorList>
            <person name="Schoenecker L."/>
            <person name="Schnydrig P."/>
            <person name="Brodard I."/>
            <person name="Thomann A."/>
            <person name="Hemphill A."/>
            <person name="Rodriguez-Campos S."/>
            <person name="Perreten V."/>
            <person name="Jores J."/>
            <person name="Kittl S."/>
        </authorList>
    </citation>
    <scope>NUCLEOTIDE SEQUENCE [LARGE SCALE GENOMIC DNA]</scope>
    <source>
        <strain evidence="3 4">15A0121</strain>
    </source>
</reference>
<evidence type="ECO:0000313" key="3">
    <source>
        <dbReference type="EMBL" id="QOR46176.1"/>
    </source>
</evidence>
<dbReference type="GO" id="GO:0005524">
    <property type="term" value="F:ATP binding"/>
    <property type="evidence" value="ECO:0007669"/>
    <property type="project" value="UniProtKB-KW"/>
</dbReference>
<accession>A0A7M1QWD1</accession>
<dbReference type="PANTHER" id="PTHR24220">
    <property type="entry name" value="IMPORT ATP-BINDING PROTEIN"/>
    <property type="match status" value="1"/>
</dbReference>
<evidence type="ECO:0000313" key="4">
    <source>
        <dbReference type="Proteomes" id="UP000595053"/>
    </source>
</evidence>
<dbReference type="PROSITE" id="PS50893">
    <property type="entry name" value="ABC_TRANSPORTER_2"/>
    <property type="match status" value="1"/>
</dbReference>
<dbReference type="GO" id="GO:0005886">
    <property type="term" value="C:plasma membrane"/>
    <property type="evidence" value="ECO:0007669"/>
    <property type="project" value="TreeGrafter"/>
</dbReference>
<protein>
    <submittedName>
        <fullName evidence="3">ATP-binding cassette domain-containing protein</fullName>
    </submittedName>
</protein>
<keyword evidence="2 3" id="KW-0067">ATP-binding</keyword>
<name>A0A7M1QWD1_9ACTO</name>
<dbReference type="InterPro" id="IPR015854">
    <property type="entry name" value="ABC_transpr_LolD-like"/>
</dbReference>
<dbReference type="InterPro" id="IPR027417">
    <property type="entry name" value="P-loop_NTPase"/>
</dbReference>
<accession>A0A8A5UH57</accession>
<organism evidence="3 4">
    <name type="scientific">Trueperella pecoris</name>
    <dbReference type="NCBI Taxonomy" id="2733571"/>
    <lineage>
        <taxon>Bacteria</taxon>
        <taxon>Bacillati</taxon>
        <taxon>Actinomycetota</taxon>
        <taxon>Actinomycetes</taxon>
        <taxon>Actinomycetales</taxon>
        <taxon>Actinomycetaceae</taxon>
        <taxon>Trueperella</taxon>
    </lineage>
</organism>
<keyword evidence="1" id="KW-0547">Nucleotide-binding</keyword>
<dbReference type="Pfam" id="PF00005">
    <property type="entry name" value="ABC_tran"/>
    <property type="match status" value="1"/>
</dbReference>
<keyword evidence="4" id="KW-1185">Reference proteome</keyword>
<dbReference type="InterPro" id="IPR003439">
    <property type="entry name" value="ABC_transporter-like_ATP-bd"/>
</dbReference>
<dbReference type="AlphaFoldDB" id="A0A7M1QWD1"/>